<evidence type="ECO:0000313" key="3">
    <source>
        <dbReference type="EMBL" id="MBK7414180.1"/>
    </source>
</evidence>
<feature type="signal peptide" evidence="2">
    <location>
        <begin position="1"/>
        <end position="18"/>
    </location>
</feature>
<evidence type="ECO:0000256" key="1">
    <source>
        <dbReference type="SAM" id="MobiDB-lite"/>
    </source>
</evidence>
<keyword evidence="2" id="KW-0732">Signal</keyword>
<feature type="compositionally biased region" description="Polar residues" evidence="1">
    <location>
        <begin position="47"/>
        <end position="56"/>
    </location>
</feature>
<name>A0A935K7T2_9RHOO</name>
<evidence type="ECO:0000256" key="2">
    <source>
        <dbReference type="SAM" id="SignalP"/>
    </source>
</evidence>
<gene>
    <name evidence="3" type="ORF">IPJ38_02705</name>
</gene>
<feature type="compositionally biased region" description="Polar residues" evidence="1">
    <location>
        <begin position="105"/>
        <end position="114"/>
    </location>
</feature>
<comment type="caution">
    <text evidence="3">The sequence shown here is derived from an EMBL/GenBank/DDBJ whole genome shotgun (WGS) entry which is preliminary data.</text>
</comment>
<feature type="compositionally biased region" description="Polar residues" evidence="1">
    <location>
        <begin position="65"/>
        <end position="79"/>
    </location>
</feature>
<dbReference type="Proteomes" id="UP000739411">
    <property type="component" value="Unassembled WGS sequence"/>
</dbReference>
<feature type="chain" id="PRO_5037403998" evidence="2">
    <location>
        <begin position="19"/>
        <end position="114"/>
    </location>
</feature>
<dbReference type="AlphaFoldDB" id="A0A935K7T2"/>
<proteinExistence type="predicted"/>
<protein>
    <submittedName>
        <fullName evidence="3">Uncharacterized protein</fullName>
    </submittedName>
</protein>
<dbReference type="EMBL" id="JADJMS010000006">
    <property type="protein sequence ID" value="MBK7414180.1"/>
    <property type="molecule type" value="Genomic_DNA"/>
</dbReference>
<organism evidence="3 4">
    <name type="scientific">Candidatus Dechloromonas phosphorivorans</name>
    <dbReference type="NCBI Taxonomy" id="2899244"/>
    <lineage>
        <taxon>Bacteria</taxon>
        <taxon>Pseudomonadati</taxon>
        <taxon>Pseudomonadota</taxon>
        <taxon>Betaproteobacteria</taxon>
        <taxon>Rhodocyclales</taxon>
        <taxon>Azonexaceae</taxon>
        <taxon>Dechloromonas</taxon>
    </lineage>
</organism>
<reference evidence="3 4" key="1">
    <citation type="submission" date="2020-10" db="EMBL/GenBank/DDBJ databases">
        <title>Connecting structure to function with the recovery of over 1000 high-quality activated sludge metagenome-assembled genomes encoding full-length rRNA genes using long-read sequencing.</title>
        <authorList>
            <person name="Singleton C.M."/>
            <person name="Petriglieri F."/>
            <person name="Kristensen J.M."/>
            <person name="Kirkegaard R.H."/>
            <person name="Michaelsen T.Y."/>
            <person name="Andersen M.H."/>
            <person name="Karst S.M."/>
            <person name="Dueholm M.S."/>
            <person name="Nielsen P.H."/>
            <person name="Albertsen M."/>
        </authorList>
    </citation>
    <scope>NUCLEOTIDE SEQUENCE [LARGE SCALE GENOMIC DNA]</scope>
    <source>
        <strain evidence="3">EsbW_18-Q3-R4-48_BATAC.463</strain>
    </source>
</reference>
<feature type="region of interest" description="Disordered" evidence="1">
    <location>
        <begin position="47"/>
        <end position="114"/>
    </location>
</feature>
<evidence type="ECO:0000313" key="4">
    <source>
        <dbReference type="Proteomes" id="UP000739411"/>
    </source>
</evidence>
<accession>A0A935K7T2</accession>
<sequence>MKNWIIALLLAGSLPAWPQSEPLGRLFFTPQQRSLLDRQRMQGMTSNFDQQASYTLNGEVRRSSGKNTRWVNGEAQTGPTPHGVIGDTYHPATGERESLLGSGRIQVQKTAPKP</sequence>